<dbReference type="EMBL" id="NBWU01000008">
    <property type="protein sequence ID" value="PCE62533.1"/>
    <property type="molecule type" value="Genomic_DNA"/>
</dbReference>
<accession>A0A2A4G277</accession>
<keyword evidence="2" id="KW-1185">Reference proteome</keyword>
<proteinExistence type="predicted"/>
<reference evidence="1 2" key="1">
    <citation type="submission" date="2017-04" db="EMBL/GenBank/DDBJ databases">
        <title>A new member of the family Flavobacteriaceae isolated from ascidians.</title>
        <authorList>
            <person name="Chen L."/>
        </authorList>
    </citation>
    <scope>NUCLEOTIDE SEQUENCE [LARGE SCALE GENOMIC DNA]</scope>
    <source>
        <strain evidence="1 2">HQA918</strain>
    </source>
</reference>
<comment type="caution">
    <text evidence="1">The sequence shown here is derived from an EMBL/GenBank/DDBJ whole genome shotgun (WGS) entry which is preliminary data.</text>
</comment>
<dbReference type="RefSeq" id="WP_097443620.1">
    <property type="nucleotide sequence ID" value="NZ_NBWU01000008.1"/>
</dbReference>
<dbReference type="AlphaFoldDB" id="A0A2A4G277"/>
<evidence type="ECO:0000313" key="2">
    <source>
        <dbReference type="Proteomes" id="UP000219559"/>
    </source>
</evidence>
<protein>
    <submittedName>
        <fullName evidence="1">Uncharacterized protein</fullName>
    </submittedName>
</protein>
<organism evidence="1 2">
    <name type="scientific">Sediminicola luteus</name>
    <dbReference type="NCBI Taxonomy" id="319238"/>
    <lineage>
        <taxon>Bacteria</taxon>
        <taxon>Pseudomonadati</taxon>
        <taxon>Bacteroidota</taxon>
        <taxon>Flavobacteriia</taxon>
        <taxon>Flavobacteriales</taxon>
        <taxon>Flavobacteriaceae</taxon>
        <taxon>Sediminicola</taxon>
    </lineage>
</organism>
<name>A0A2A4G277_9FLAO</name>
<gene>
    <name evidence="1" type="ORF">B7P33_18015</name>
</gene>
<dbReference type="Proteomes" id="UP000219559">
    <property type="component" value="Unassembled WGS sequence"/>
</dbReference>
<evidence type="ECO:0000313" key="1">
    <source>
        <dbReference type="EMBL" id="PCE62533.1"/>
    </source>
</evidence>
<sequence>MKKSVMLVAVVLFLKTNAQQIREVGLGLLEVNTDHDLLLFEHFKDQDPAVQIQCKPLKNGQVSFESDLELEPYALYEGDEEGGYPKLQFVVTQESPLFFRVIVNAKTGAQYYIKKNEKAAYYLTHQALTDSKSERKPFVAQWYVYETWCRYLKRVYVELDPSDIYDKPHGESLVTSKAPRLLPFTVEKMQGEWIKLKKMPLPAANFLHNQNYEGWYQWKKNNRLRIQIIENTLE</sequence>
<dbReference type="OrthoDB" id="1333948at2"/>